<dbReference type="STRING" id="1797513.A2782_03450"/>
<dbReference type="InterPro" id="IPR001296">
    <property type="entry name" value="Glyco_trans_1"/>
</dbReference>
<dbReference type="SUPFAM" id="SSF53756">
    <property type="entry name" value="UDP-Glycosyltransferase/glycogen phosphorylase"/>
    <property type="match status" value="1"/>
</dbReference>
<gene>
    <name evidence="3" type="ORF">A2782_03450</name>
</gene>
<sequence length="354" mass="40160">MKTALVYDRVNKWGGAERILLSLHKLFPQATLFTSVYHPNSAPWAKVFSTVISSFLQNFPFAQKRHDLYAPLMPLAFESFDFSDYDLVISVTSESAKGIITKPGTRHICYCLTPTRYLWSGYDEYINTSLRRALLKPVIAYLRKWDKIAAQRPDVIVSISNTVKERVEKYYSRSSTVIYPPARVDHGSKGGGGDYYLVVSRMVPYKKVDLVIEVFNRLDKPLVIVGAGSEERRLRSMAKKNIKFAGFVNDADLGQYYKNCRALIFPQEEDFGIVPVEAQSFGKPVIAHKSGGAVETVTNKTGMFFERQTAGDLLDAIQRFEVRHFAEKDCINNAKRFGEEKFLESFANMVDILV</sequence>
<proteinExistence type="predicted"/>
<keyword evidence="1" id="KW-0808">Transferase</keyword>
<protein>
    <recommendedName>
        <fullName evidence="2">Glycosyl transferase family 1 domain-containing protein</fullName>
    </recommendedName>
</protein>
<organism evidence="3 4">
    <name type="scientific">Candidatus Blackburnbacteria bacterium RIFCSPHIGHO2_01_FULL_43_15b</name>
    <dbReference type="NCBI Taxonomy" id="1797513"/>
    <lineage>
        <taxon>Bacteria</taxon>
        <taxon>Candidatus Blackburniibacteriota</taxon>
    </lineage>
</organism>
<dbReference type="GO" id="GO:0009103">
    <property type="term" value="P:lipopolysaccharide biosynthetic process"/>
    <property type="evidence" value="ECO:0007669"/>
    <property type="project" value="TreeGrafter"/>
</dbReference>
<comment type="caution">
    <text evidence="3">The sequence shown here is derived from an EMBL/GenBank/DDBJ whole genome shotgun (WGS) entry which is preliminary data.</text>
</comment>
<dbReference type="PANTHER" id="PTHR46401:SF2">
    <property type="entry name" value="GLYCOSYLTRANSFERASE WBBK-RELATED"/>
    <property type="match status" value="1"/>
</dbReference>
<feature type="domain" description="Glycosyl transferase family 1" evidence="2">
    <location>
        <begin position="193"/>
        <end position="336"/>
    </location>
</feature>
<dbReference type="Proteomes" id="UP000177967">
    <property type="component" value="Unassembled WGS sequence"/>
</dbReference>
<name>A0A1G1V2G3_9BACT</name>
<accession>A0A1G1V2G3</accession>
<reference evidence="3 4" key="1">
    <citation type="journal article" date="2016" name="Nat. Commun.">
        <title>Thousands of microbial genomes shed light on interconnected biogeochemical processes in an aquifer system.</title>
        <authorList>
            <person name="Anantharaman K."/>
            <person name="Brown C.T."/>
            <person name="Hug L.A."/>
            <person name="Sharon I."/>
            <person name="Castelle C.J."/>
            <person name="Probst A.J."/>
            <person name="Thomas B.C."/>
            <person name="Singh A."/>
            <person name="Wilkins M.J."/>
            <person name="Karaoz U."/>
            <person name="Brodie E.L."/>
            <person name="Williams K.H."/>
            <person name="Hubbard S.S."/>
            <person name="Banfield J.F."/>
        </authorList>
    </citation>
    <scope>NUCLEOTIDE SEQUENCE [LARGE SCALE GENOMIC DNA]</scope>
</reference>
<dbReference type="PANTHER" id="PTHR46401">
    <property type="entry name" value="GLYCOSYLTRANSFERASE WBBK-RELATED"/>
    <property type="match status" value="1"/>
</dbReference>
<dbReference type="AlphaFoldDB" id="A0A1G1V2G3"/>
<dbReference type="EMBL" id="MHBW01000008">
    <property type="protein sequence ID" value="OGY09573.1"/>
    <property type="molecule type" value="Genomic_DNA"/>
</dbReference>
<evidence type="ECO:0000313" key="3">
    <source>
        <dbReference type="EMBL" id="OGY09573.1"/>
    </source>
</evidence>
<dbReference type="Pfam" id="PF00534">
    <property type="entry name" value="Glycos_transf_1"/>
    <property type="match status" value="1"/>
</dbReference>
<dbReference type="GO" id="GO:0016757">
    <property type="term" value="F:glycosyltransferase activity"/>
    <property type="evidence" value="ECO:0007669"/>
    <property type="project" value="InterPro"/>
</dbReference>
<dbReference type="Gene3D" id="3.40.50.2000">
    <property type="entry name" value="Glycogen Phosphorylase B"/>
    <property type="match status" value="2"/>
</dbReference>
<evidence type="ECO:0000256" key="1">
    <source>
        <dbReference type="ARBA" id="ARBA00022679"/>
    </source>
</evidence>
<evidence type="ECO:0000313" key="4">
    <source>
        <dbReference type="Proteomes" id="UP000177967"/>
    </source>
</evidence>
<evidence type="ECO:0000259" key="2">
    <source>
        <dbReference type="Pfam" id="PF00534"/>
    </source>
</evidence>